<evidence type="ECO:0000256" key="3">
    <source>
        <dbReference type="ARBA" id="ARBA00022833"/>
    </source>
</evidence>
<gene>
    <name evidence="6" type="ORF">TGDOM2_269910</name>
</gene>
<dbReference type="InterPro" id="IPR035896">
    <property type="entry name" value="AN1-like_Znf"/>
</dbReference>
<dbReference type="PANTHER" id="PTHR14677">
    <property type="entry name" value="ARSENITE INDUCUBLE RNA ASSOCIATED PROTEIN AIP-1-RELATED"/>
    <property type="match status" value="1"/>
</dbReference>
<evidence type="ECO:0000313" key="7">
    <source>
        <dbReference type="Proteomes" id="UP000028837"/>
    </source>
</evidence>
<keyword evidence="3" id="KW-0862">Zinc</keyword>
<dbReference type="SMART" id="SM00154">
    <property type="entry name" value="ZnF_AN1"/>
    <property type="match status" value="2"/>
</dbReference>
<dbReference type="GO" id="GO:0008270">
    <property type="term" value="F:zinc ion binding"/>
    <property type="evidence" value="ECO:0007669"/>
    <property type="project" value="UniProtKB-KW"/>
</dbReference>
<feature type="domain" description="AN1-type" evidence="5">
    <location>
        <begin position="92"/>
        <end position="142"/>
    </location>
</feature>
<protein>
    <submittedName>
        <fullName evidence="6">Putative transcription factor C2H2</fullName>
    </submittedName>
</protein>
<dbReference type="Proteomes" id="UP000028837">
    <property type="component" value="Unassembled WGS sequence"/>
</dbReference>
<feature type="domain" description="AN1-type" evidence="5">
    <location>
        <begin position="2"/>
        <end position="50"/>
    </location>
</feature>
<dbReference type="Gene3D" id="4.10.1110.10">
    <property type="entry name" value="AN1-like Zinc finger"/>
    <property type="match status" value="2"/>
</dbReference>
<evidence type="ECO:0000256" key="4">
    <source>
        <dbReference type="PROSITE-ProRule" id="PRU00449"/>
    </source>
</evidence>
<dbReference type="OrthoDB" id="431929at2759"/>
<organism evidence="6 7">
    <name type="scientific">Toxoplasma gondii GAB2-2007-GAL-DOM2</name>
    <dbReference type="NCBI Taxonomy" id="1130820"/>
    <lineage>
        <taxon>Eukaryota</taxon>
        <taxon>Sar</taxon>
        <taxon>Alveolata</taxon>
        <taxon>Apicomplexa</taxon>
        <taxon>Conoidasida</taxon>
        <taxon>Coccidia</taxon>
        <taxon>Eucoccidiorida</taxon>
        <taxon>Eimeriorina</taxon>
        <taxon>Sarcocystidae</taxon>
        <taxon>Toxoplasma</taxon>
    </lineage>
</organism>
<name>A0A086KHF5_TOXGO</name>
<evidence type="ECO:0000256" key="2">
    <source>
        <dbReference type="ARBA" id="ARBA00022771"/>
    </source>
</evidence>
<dbReference type="SUPFAM" id="SSF118310">
    <property type="entry name" value="AN1-like Zinc finger"/>
    <property type="match status" value="2"/>
</dbReference>
<reference evidence="6 7" key="1">
    <citation type="submission" date="2014-02" db="EMBL/GenBank/DDBJ databases">
        <authorList>
            <person name="Sibley D."/>
            <person name="Venepally P."/>
            <person name="Karamycheva S."/>
            <person name="Hadjithomas M."/>
            <person name="Khan A."/>
            <person name="Brunk B."/>
            <person name="Roos D."/>
            <person name="Caler E."/>
            <person name="Lorenzi H."/>
        </authorList>
    </citation>
    <scope>NUCLEOTIDE SEQUENCE [LARGE SCALE GENOMIC DNA]</scope>
    <source>
        <strain evidence="6 7">GAB2-2007-GAL-DOM2</strain>
    </source>
</reference>
<dbReference type="EMBL" id="AHZU02000478">
    <property type="protein sequence ID" value="KFG43823.1"/>
    <property type="molecule type" value="Genomic_DNA"/>
</dbReference>
<evidence type="ECO:0000313" key="6">
    <source>
        <dbReference type="EMBL" id="KFG43823.1"/>
    </source>
</evidence>
<proteinExistence type="predicted"/>
<dbReference type="VEuPathDB" id="ToxoDB:TGDOM2_269910"/>
<dbReference type="PANTHER" id="PTHR14677:SF20">
    <property type="entry name" value="ZINC FINGER AN1-TYPE CONTAINING 2A-RELATED"/>
    <property type="match status" value="1"/>
</dbReference>
<dbReference type="InterPro" id="IPR000058">
    <property type="entry name" value="Znf_AN1"/>
</dbReference>
<keyword evidence="1" id="KW-0479">Metal-binding</keyword>
<comment type="caution">
    <text evidence="6">The sequence shown here is derived from an EMBL/GenBank/DDBJ whole genome shotgun (WGS) entry which is preliminary data.</text>
</comment>
<dbReference type="AlphaFoldDB" id="A0A086KHF5"/>
<dbReference type="PROSITE" id="PS51039">
    <property type="entry name" value="ZF_AN1"/>
    <property type="match status" value="2"/>
</dbReference>
<dbReference type="Pfam" id="PF01428">
    <property type="entry name" value="zf-AN1"/>
    <property type="match status" value="2"/>
</dbReference>
<sequence>MNDIGEHCGYPECRQLDFLPFFCNDCSTFYCLEHRSQTAHRCCKRSGAGDSVQGPVTVGCKRCRRLFVVPDNTDSEAFLSLHKKSAACADAVSRLPRCALQSCRVQTMKLSLVECPNCSQLFCLTHRFPSDHECSHRTAVGTASPNHARGSCIIAEAGYLKGRSEGDVSADSKEVAKKDGRVSDGTQCVPAHSGRRFLKKRVMTSRALATMRKLDAIRIKMKLKPDLSISEADRIAVRVDLTMVPEEKLTAKLRSSKDKKDGVMIYVDGSKTAGWNLDRICQKLSIRNANAETGGSATFWALGIYEAEDDGASSDPAVGITKLDPGVLLNQLMQDGSVLFLLWDDFSV</sequence>
<evidence type="ECO:0000256" key="1">
    <source>
        <dbReference type="ARBA" id="ARBA00022723"/>
    </source>
</evidence>
<evidence type="ECO:0000259" key="5">
    <source>
        <dbReference type="PROSITE" id="PS51039"/>
    </source>
</evidence>
<keyword evidence="2 4" id="KW-0863">Zinc-finger</keyword>
<dbReference type="GO" id="GO:0005737">
    <property type="term" value="C:cytoplasm"/>
    <property type="evidence" value="ECO:0007669"/>
    <property type="project" value="TreeGrafter"/>
</dbReference>
<accession>A0A086KHF5</accession>